<organism evidence="6 7">
    <name type="scientific">Vibrio penaeicida</name>
    <dbReference type="NCBI Taxonomy" id="104609"/>
    <lineage>
        <taxon>Bacteria</taxon>
        <taxon>Pseudomonadati</taxon>
        <taxon>Pseudomonadota</taxon>
        <taxon>Gammaproteobacteria</taxon>
        <taxon>Vibrionales</taxon>
        <taxon>Vibrionaceae</taxon>
        <taxon>Vibrio</taxon>
    </lineage>
</organism>
<proteinExistence type="predicted"/>
<evidence type="ECO:0000313" key="6">
    <source>
        <dbReference type="EMBL" id="GLQ71396.1"/>
    </source>
</evidence>
<dbReference type="RefSeq" id="WP_126608817.1">
    <property type="nucleotide sequence ID" value="NZ_AP025144.1"/>
</dbReference>
<evidence type="ECO:0000313" key="7">
    <source>
        <dbReference type="Proteomes" id="UP001156690"/>
    </source>
</evidence>
<dbReference type="CDD" id="cd00342">
    <property type="entry name" value="gram_neg_porins"/>
    <property type="match status" value="1"/>
</dbReference>
<dbReference type="PANTHER" id="PTHR34501:SF2">
    <property type="entry name" value="OUTER MEMBRANE PORIN F-RELATED"/>
    <property type="match status" value="1"/>
</dbReference>
<evidence type="ECO:0000256" key="2">
    <source>
        <dbReference type="ARBA" id="ARBA00022729"/>
    </source>
</evidence>
<feature type="chain" id="PRO_5043349506" evidence="4">
    <location>
        <begin position="26"/>
        <end position="345"/>
    </location>
</feature>
<dbReference type="InterPro" id="IPR050298">
    <property type="entry name" value="Gram-neg_bact_OMP"/>
</dbReference>
<dbReference type="GO" id="GO:0009279">
    <property type="term" value="C:cell outer membrane"/>
    <property type="evidence" value="ECO:0007669"/>
    <property type="project" value="UniProtKB-SubCell"/>
</dbReference>
<evidence type="ECO:0000256" key="1">
    <source>
        <dbReference type="ARBA" id="ARBA00004571"/>
    </source>
</evidence>
<keyword evidence="3" id="KW-0472">Membrane</keyword>
<dbReference type="SUPFAM" id="SSF56935">
    <property type="entry name" value="Porins"/>
    <property type="match status" value="1"/>
</dbReference>
<dbReference type="Pfam" id="PF13609">
    <property type="entry name" value="Porin_4"/>
    <property type="match status" value="1"/>
</dbReference>
<name>A0AAV5NL63_9VIBR</name>
<evidence type="ECO:0000259" key="5">
    <source>
        <dbReference type="Pfam" id="PF13609"/>
    </source>
</evidence>
<dbReference type="EMBL" id="BSNX01000007">
    <property type="protein sequence ID" value="GLQ71396.1"/>
    <property type="molecule type" value="Genomic_DNA"/>
</dbReference>
<dbReference type="GO" id="GO:0015288">
    <property type="term" value="F:porin activity"/>
    <property type="evidence" value="ECO:0007669"/>
    <property type="project" value="InterPro"/>
</dbReference>
<dbReference type="Gene3D" id="2.40.160.10">
    <property type="entry name" value="Porin"/>
    <property type="match status" value="1"/>
</dbReference>
<accession>A0AAV5NL63</accession>
<feature type="domain" description="Porin" evidence="5">
    <location>
        <begin position="12"/>
        <end position="323"/>
    </location>
</feature>
<dbReference type="InterPro" id="IPR033900">
    <property type="entry name" value="Gram_neg_porin_domain"/>
</dbReference>
<keyword evidence="7" id="KW-1185">Reference proteome</keyword>
<gene>
    <name evidence="6" type="ORF">GCM10007932_07560</name>
</gene>
<dbReference type="Proteomes" id="UP001156690">
    <property type="component" value="Unassembled WGS sequence"/>
</dbReference>
<dbReference type="InterPro" id="IPR023614">
    <property type="entry name" value="Porin_dom_sf"/>
</dbReference>
<reference evidence="7" key="1">
    <citation type="journal article" date="2019" name="Int. J. Syst. Evol. Microbiol.">
        <title>The Global Catalogue of Microorganisms (GCM) 10K type strain sequencing project: providing services to taxonomists for standard genome sequencing and annotation.</title>
        <authorList>
            <consortium name="The Broad Institute Genomics Platform"/>
            <consortium name="The Broad Institute Genome Sequencing Center for Infectious Disease"/>
            <person name="Wu L."/>
            <person name="Ma J."/>
        </authorList>
    </citation>
    <scope>NUCLEOTIDE SEQUENCE [LARGE SCALE GENOMIC DNA]</scope>
    <source>
        <strain evidence="7">NBRC 15640</strain>
    </source>
</reference>
<dbReference type="PANTHER" id="PTHR34501">
    <property type="entry name" value="PROTEIN YDDL-RELATED"/>
    <property type="match status" value="1"/>
</dbReference>
<sequence length="345" mass="36568">MEKIFKRTLLGAAVATIAVSGSAFAKPATETVDLYGQIAISVAQNAETTEGKDKPIVMDNESRIGVRGSADWERGPTIIWQLEGGNVGDDGSDSGLGVRDTFGGFDFGDSGKVRFGRVLTPLFEVVDGYTGQSSGGGFNVGNTGNTNYDRQSNMVRYDSANLGGFSFAIGAGRGDEDVAGSNVYSASGQFKTGVFTAKLAYENNTDREKVDKAGNRGDANAMIAGLNVDLEGFGVHAAYLTGEIKPEGGKTGAAGFDKGTQSAYKFGAYYTGVEHWTFNLNFAASTDAKTDGDTIKDKDQTITGQAMYSIDSNAVVYARLVHHTDKVGSDSDSDLGWRLGMEYYF</sequence>
<feature type="signal peptide" evidence="4">
    <location>
        <begin position="1"/>
        <end position="25"/>
    </location>
</feature>
<comment type="caution">
    <text evidence="6">The sequence shown here is derived from an EMBL/GenBank/DDBJ whole genome shotgun (WGS) entry which is preliminary data.</text>
</comment>
<evidence type="ECO:0000256" key="4">
    <source>
        <dbReference type="SAM" id="SignalP"/>
    </source>
</evidence>
<dbReference type="AlphaFoldDB" id="A0AAV5NL63"/>
<keyword evidence="2 4" id="KW-0732">Signal</keyword>
<evidence type="ECO:0000256" key="3">
    <source>
        <dbReference type="ARBA" id="ARBA00023136"/>
    </source>
</evidence>
<protein>
    <submittedName>
        <fullName evidence="6">Porin</fullName>
    </submittedName>
</protein>
<comment type="subcellular location">
    <subcellularLocation>
        <location evidence="1">Cell outer membrane</location>
        <topology evidence="1">Multi-pass membrane protein</topology>
    </subcellularLocation>
</comment>